<name>A0ABY4RPC6_9BACL</name>
<reference evidence="1" key="1">
    <citation type="submission" date="2018-02" db="EMBL/GenBank/DDBJ databases">
        <authorList>
            <person name="Kim S.-K."/>
            <person name="Jung H.-I."/>
            <person name="Lee S.-W."/>
        </authorList>
    </citation>
    <scope>NUCLEOTIDE SEQUENCE</scope>
    <source>
        <strain evidence="1">SK3146</strain>
    </source>
</reference>
<reference evidence="1" key="2">
    <citation type="journal article" date="2021" name="J Anim Sci Technol">
        <title>Complete genome sequence of Paenibacillus konkukensis sp. nov. SK3146 as a potential probiotic strain.</title>
        <authorList>
            <person name="Jung H.I."/>
            <person name="Park S."/>
            <person name="Niu K.M."/>
            <person name="Lee S.W."/>
            <person name="Kothari D."/>
            <person name="Yi K.J."/>
            <person name="Kim S.K."/>
        </authorList>
    </citation>
    <scope>NUCLEOTIDE SEQUENCE</scope>
    <source>
        <strain evidence="1">SK3146</strain>
    </source>
</reference>
<dbReference type="InterPro" id="IPR058870">
    <property type="entry name" value="YuzC"/>
</dbReference>
<accession>A0ABY4RPC6</accession>
<dbReference type="Pfam" id="PF26344">
    <property type="entry name" value="YuzC"/>
    <property type="match status" value="1"/>
</dbReference>
<keyword evidence="2" id="KW-1185">Reference proteome</keyword>
<protein>
    <submittedName>
        <fullName evidence="1">Uncharacterized protein</fullName>
    </submittedName>
</protein>
<proteinExistence type="predicted"/>
<gene>
    <name evidence="1" type="ORF">SK3146_03220</name>
</gene>
<sequence>MTYPCYSNPYPVMYSPYPAWYTRVPMPTTDPGNVEQFQYAAKQLLTPAAEMHQFMNSVAFNPGFAKQIKEAAAQNKIQDVNRLIHTAGIRTPYTVGFNPNGITLQFQPPGPSPCFSIRLALCW</sequence>
<dbReference type="EMBL" id="CP027059">
    <property type="protein sequence ID" value="UQZ84008.1"/>
    <property type="molecule type" value="Genomic_DNA"/>
</dbReference>
<organism evidence="1 2">
    <name type="scientific">Paenibacillus konkukensis</name>
    <dbReference type="NCBI Taxonomy" id="2020716"/>
    <lineage>
        <taxon>Bacteria</taxon>
        <taxon>Bacillati</taxon>
        <taxon>Bacillota</taxon>
        <taxon>Bacilli</taxon>
        <taxon>Bacillales</taxon>
        <taxon>Paenibacillaceae</taxon>
        <taxon>Paenibacillus</taxon>
    </lineage>
</organism>
<evidence type="ECO:0000313" key="1">
    <source>
        <dbReference type="EMBL" id="UQZ84008.1"/>
    </source>
</evidence>
<evidence type="ECO:0000313" key="2">
    <source>
        <dbReference type="Proteomes" id="UP001057134"/>
    </source>
</evidence>
<dbReference type="Proteomes" id="UP001057134">
    <property type="component" value="Chromosome"/>
</dbReference>